<sequence>MAELGQTHDPRGLIQGDPAAIRANVEALRARSAHVEKAGDGLGDIDTGAWTGQAAEDFRDKFSYEPNKWYVAADSLATAASALNTYAHVLEWAQQQAAEAIRLWDEAQAETRKAQQGYQKAAAQAPPEHPVGPFVDVGATRRQSAIDTLGAARQQVATAGDVAAGFLDEEAESAPKKSSWLGKLGGFLETAGAHVVNGLASFGNAMAHHPGETASLVGGLLLTEVSTLGEGAGFALDATGVGAIGGVPLNVVSAAGIAAGAGMTATASGLLMQHAASDDAMRPVRTGRSEPAGPTKTDNCKEHLTEKDLDAARRELDGEVVATKSTRKPWDHVDEVRNAQDGLVNRLGQLKRLLGDSRVSAADRAQYQSELSEASRLLDYSEQFVPRS</sequence>
<name>A0A8J3BZB1_9ACTN</name>
<dbReference type="Proteomes" id="UP000656042">
    <property type="component" value="Unassembled WGS sequence"/>
</dbReference>
<evidence type="ECO:0000313" key="4">
    <source>
        <dbReference type="EMBL" id="GGK95986.1"/>
    </source>
</evidence>
<keyword evidence="5" id="KW-1185">Reference proteome</keyword>
<dbReference type="AlphaFoldDB" id="A0A8J3BZB1"/>
<gene>
    <name evidence="4" type="ORF">GCM10012284_32720</name>
</gene>
<feature type="region of interest" description="Disordered" evidence="1">
    <location>
        <begin position="278"/>
        <end position="298"/>
    </location>
</feature>
<dbReference type="RefSeq" id="WP_189080064.1">
    <property type="nucleotide sequence ID" value="NZ_BMMX01000013.1"/>
</dbReference>
<dbReference type="Pfam" id="PF21725">
    <property type="entry name" value="T7SS_signal"/>
    <property type="match status" value="1"/>
</dbReference>
<reference evidence="4" key="2">
    <citation type="submission" date="2020-09" db="EMBL/GenBank/DDBJ databases">
        <authorList>
            <person name="Sun Q."/>
            <person name="Zhou Y."/>
        </authorList>
    </citation>
    <scope>NUCLEOTIDE SEQUENCE</scope>
    <source>
        <strain evidence="4">CGMCC 4.7299</strain>
    </source>
</reference>
<protein>
    <submittedName>
        <fullName evidence="4">Uncharacterized protein</fullName>
    </submittedName>
</protein>
<proteinExistence type="predicted"/>
<evidence type="ECO:0000313" key="5">
    <source>
        <dbReference type="Proteomes" id="UP000656042"/>
    </source>
</evidence>
<dbReference type="EMBL" id="BMMX01000013">
    <property type="protein sequence ID" value="GGK95986.1"/>
    <property type="molecule type" value="Genomic_DNA"/>
</dbReference>
<feature type="domain" description="Bacterial toxin 28" evidence="2">
    <location>
        <begin position="298"/>
        <end position="386"/>
    </location>
</feature>
<reference evidence="4" key="1">
    <citation type="journal article" date="2014" name="Int. J. Syst. Evol. Microbiol.">
        <title>Complete genome sequence of Corynebacterium casei LMG S-19264T (=DSM 44701T), isolated from a smear-ripened cheese.</title>
        <authorList>
            <consortium name="US DOE Joint Genome Institute (JGI-PGF)"/>
            <person name="Walter F."/>
            <person name="Albersmeier A."/>
            <person name="Kalinowski J."/>
            <person name="Ruckert C."/>
        </authorList>
    </citation>
    <scope>NUCLEOTIDE SEQUENCE</scope>
    <source>
        <strain evidence="4">CGMCC 4.7299</strain>
    </source>
</reference>
<evidence type="ECO:0000259" key="3">
    <source>
        <dbReference type="Pfam" id="PF21725"/>
    </source>
</evidence>
<organism evidence="4 5">
    <name type="scientific">Mangrovihabitans endophyticus</name>
    <dbReference type="NCBI Taxonomy" id="1751298"/>
    <lineage>
        <taxon>Bacteria</taxon>
        <taxon>Bacillati</taxon>
        <taxon>Actinomycetota</taxon>
        <taxon>Actinomycetes</taxon>
        <taxon>Micromonosporales</taxon>
        <taxon>Micromonosporaceae</taxon>
        <taxon>Mangrovihabitans</taxon>
    </lineage>
</organism>
<dbReference type="Pfam" id="PF15605">
    <property type="entry name" value="Ntox28"/>
    <property type="match status" value="1"/>
</dbReference>
<dbReference type="InterPro" id="IPR049082">
    <property type="entry name" value="T7SS_signal"/>
</dbReference>
<evidence type="ECO:0000256" key="1">
    <source>
        <dbReference type="SAM" id="MobiDB-lite"/>
    </source>
</evidence>
<accession>A0A8J3BZB1</accession>
<feature type="domain" description="Putative T7SS secretion signal" evidence="3">
    <location>
        <begin position="3"/>
        <end position="177"/>
    </location>
</feature>
<comment type="caution">
    <text evidence="4">The sequence shown here is derived from an EMBL/GenBank/DDBJ whole genome shotgun (WGS) entry which is preliminary data.</text>
</comment>
<evidence type="ECO:0000259" key="2">
    <source>
        <dbReference type="Pfam" id="PF15605"/>
    </source>
</evidence>
<dbReference type="InterPro" id="IPR028948">
    <property type="entry name" value="Ntox28"/>
</dbReference>